<evidence type="ECO:0000256" key="6">
    <source>
        <dbReference type="ARBA" id="ARBA00047539"/>
    </source>
</evidence>
<keyword evidence="8" id="KW-1185">Reference proteome</keyword>
<accession>A0A7M7RC60</accession>
<dbReference type="AlphaFoldDB" id="A0A7M7RC60"/>
<organism evidence="7 8">
    <name type="scientific">Strongylocentrotus purpuratus</name>
    <name type="common">Purple sea urchin</name>
    <dbReference type="NCBI Taxonomy" id="7668"/>
    <lineage>
        <taxon>Eukaryota</taxon>
        <taxon>Metazoa</taxon>
        <taxon>Echinodermata</taxon>
        <taxon>Eleutherozoa</taxon>
        <taxon>Echinozoa</taxon>
        <taxon>Echinoidea</taxon>
        <taxon>Euechinoidea</taxon>
        <taxon>Echinacea</taxon>
        <taxon>Camarodonta</taxon>
        <taxon>Echinidea</taxon>
        <taxon>Strongylocentrotidae</taxon>
        <taxon>Strongylocentrotus</taxon>
    </lineage>
</organism>
<name>A0A7M7RC60_STRPU</name>
<dbReference type="RefSeq" id="XP_787563.2">
    <property type="nucleotide sequence ID" value="XM_782470.5"/>
</dbReference>
<dbReference type="GO" id="GO:0018549">
    <property type="term" value="F:methanethiol oxidase activity"/>
    <property type="evidence" value="ECO:0007669"/>
    <property type="project" value="UniProtKB-EC"/>
</dbReference>
<evidence type="ECO:0000256" key="5">
    <source>
        <dbReference type="ARBA" id="ARBA00023266"/>
    </source>
</evidence>
<keyword evidence="5" id="KW-0711">Selenium</keyword>
<dbReference type="OMA" id="AYDFWWH"/>
<dbReference type="InterPro" id="IPR011044">
    <property type="entry name" value="Quino_amine_DH_bsu"/>
</dbReference>
<dbReference type="InterPro" id="IPR015943">
    <property type="entry name" value="WD40/YVTN_repeat-like_dom_sf"/>
</dbReference>
<reference evidence="8" key="1">
    <citation type="submission" date="2015-02" db="EMBL/GenBank/DDBJ databases">
        <title>Genome sequencing for Strongylocentrotus purpuratus.</title>
        <authorList>
            <person name="Murali S."/>
            <person name="Liu Y."/>
            <person name="Vee V."/>
            <person name="English A."/>
            <person name="Wang M."/>
            <person name="Skinner E."/>
            <person name="Han Y."/>
            <person name="Muzny D.M."/>
            <person name="Worley K.C."/>
            <person name="Gibbs R.A."/>
        </authorList>
    </citation>
    <scope>NUCLEOTIDE SEQUENCE</scope>
</reference>
<dbReference type="SUPFAM" id="SSF50969">
    <property type="entry name" value="YVTN repeat-like/Quinoprotein amine dehydrogenase"/>
    <property type="match status" value="1"/>
</dbReference>
<dbReference type="PANTHER" id="PTHR23300">
    <property type="entry name" value="METHANETHIOL OXIDASE"/>
    <property type="match status" value="1"/>
</dbReference>
<dbReference type="GeneID" id="582523"/>
<dbReference type="Proteomes" id="UP000007110">
    <property type="component" value="Unassembled WGS sequence"/>
</dbReference>
<proteinExistence type="inferred from homology"/>
<comment type="pathway">
    <text evidence="1">Organosulfur degradation.</text>
</comment>
<protein>
    <recommendedName>
        <fullName evidence="4">Methanethiol oxidase</fullName>
        <ecNumber evidence="3">1.8.3.4</ecNumber>
    </recommendedName>
</protein>
<dbReference type="FunCoup" id="A0A7M7RC60">
    <property type="interactions" value="1022"/>
</dbReference>
<evidence type="ECO:0000256" key="3">
    <source>
        <dbReference type="ARBA" id="ARBA00012510"/>
    </source>
</evidence>
<dbReference type="CTD" id="8991"/>
<evidence type="ECO:0000313" key="8">
    <source>
        <dbReference type="Proteomes" id="UP000007110"/>
    </source>
</evidence>
<dbReference type="InParanoid" id="A0A7M7RC60"/>
<dbReference type="Pfam" id="PF05694">
    <property type="entry name" value="SBP56"/>
    <property type="match status" value="1"/>
</dbReference>
<evidence type="ECO:0000313" key="7">
    <source>
        <dbReference type="EnsemblMetazoa" id="XP_787563"/>
    </source>
</evidence>
<dbReference type="KEGG" id="spu:582523"/>
<dbReference type="EnsemblMetazoa" id="XM_782470">
    <property type="protein sequence ID" value="XP_787563"/>
    <property type="gene ID" value="LOC582523"/>
</dbReference>
<dbReference type="GO" id="GO:0008430">
    <property type="term" value="F:selenium binding"/>
    <property type="evidence" value="ECO:0007669"/>
    <property type="project" value="InterPro"/>
</dbReference>
<comment type="similarity">
    <text evidence="2">Belongs to the selenium-binding protein family.</text>
</comment>
<reference evidence="7" key="2">
    <citation type="submission" date="2021-01" db="UniProtKB">
        <authorList>
            <consortium name="EnsemblMetazoa"/>
        </authorList>
    </citation>
    <scope>IDENTIFICATION</scope>
</reference>
<dbReference type="PANTHER" id="PTHR23300:SF0">
    <property type="entry name" value="METHANETHIOL OXIDASE"/>
    <property type="match status" value="1"/>
</dbReference>
<dbReference type="Gene3D" id="2.130.10.10">
    <property type="entry name" value="YVTN repeat-like/Quinoprotein amine dehydrogenase"/>
    <property type="match status" value="1"/>
</dbReference>
<evidence type="ECO:0000256" key="1">
    <source>
        <dbReference type="ARBA" id="ARBA00005177"/>
    </source>
</evidence>
<dbReference type="EC" id="1.8.3.4" evidence="3"/>
<comment type="catalytic activity">
    <reaction evidence="6">
        <text>methanethiol + O2 + H2O = hydrogen sulfide + formaldehyde + H2O2 + H(+)</text>
        <dbReference type="Rhea" id="RHEA:11812"/>
        <dbReference type="ChEBI" id="CHEBI:15377"/>
        <dbReference type="ChEBI" id="CHEBI:15378"/>
        <dbReference type="ChEBI" id="CHEBI:15379"/>
        <dbReference type="ChEBI" id="CHEBI:16007"/>
        <dbReference type="ChEBI" id="CHEBI:16240"/>
        <dbReference type="ChEBI" id="CHEBI:16842"/>
        <dbReference type="ChEBI" id="CHEBI:29919"/>
        <dbReference type="EC" id="1.8.3.4"/>
    </reaction>
</comment>
<evidence type="ECO:0000256" key="2">
    <source>
        <dbReference type="ARBA" id="ARBA00005606"/>
    </source>
</evidence>
<sequence>MQTSGACCKNEGPGYPTPLAAMKSPREKLLYVTAVRRNTPIKKPDFLATVDVDPESPTFCQIIHRLNMPNLNDELHHTGWNTCSSCFGDTTKSRNRLILPSLYSSRVYVIDTGTDPRRPGIFHTIEPEDIGNQTGLTQPHTTHCLANGEIMISCLGDYNNKGEGKGGFILLDGKTFQVKGNWEHHGEHAPFNYDYWYQPFHNVMISTEWGAPKAFLKGFDPADYANNLYGKSIHVWDWTTHRYLQEIPLGDEGAIPLEIRFLHNPRAAEGFVGCALASTVFRYFKNPNGSWAAEKVITIPPKTVDNWALPEMPGLITDILISMDDRFLYLSNWLHGDLRQYDITDTKNPKLVGQIFIGGSIVSDGAVKVTKDTEMTSQPDPLYVKGRKVTGSTQMIQLSLDGKRLYVTMSLYSMWDKQFYPDLMNTGSVLLQLDVDTEKGGLTVNNDFLVDFGDDPEGPALAHEVRYPGGDCTSDIFIIDTETEEIQSQL</sequence>
<evidence type="ECO:0000256" key="4">
    <source>
        <dbReference type="ARBA" id="ARBA00015601"/>
    </source>
</evidence>
<dbReference type="InterPro" id="IPR008826">
    <property type="entry name" value="Se-bd"/>
</dbReference>
<dbReference type="OrthoDB" id="10252446at2759"/>